<dbReference type="Proteomes" id="UP000660729">
    <property type="component" value="Unassembled WGS sequence"/>
</dbReference>
<dbReference type="Pfam" id="PF00194">
    <property type="entry name" value="Carb_anhydrase"/>
    <property type="match status" value="1"/>
</dbReference>
<gene>
    <name evidence="3" type="ORF">HII31_11584</name>
</gene>
<dbReference type="InterPro" id="IPR036398">
    <property type="entry name" value="CA_dom_sf"/>
</dbReference>
<comment type="caution">
    <text evidence="3">The sequence shown here is derived from an EMBL/GenBank/DDBJ whole genome shotgun (WGS) entry which is preliminary data.</text>
</comment>
<dbReference type="PANTHER" id="PTHR18952">
    <property type="entry name" value="CARBONIC ANHYDRASE"/>
    <property type="match status" value="1"/>
</dbReference>
<dbReference type="InterPro" id="IPR041891">
    <property type="entry name" value="Alpha_CA_prokaryot-like"/>
</dbReference>
<dbReference type="OrthoDB" id="429145at2759"/>
<dbReference type="SMART" id="SM01057">
    <property type="entry name" value="Carb_anhydrase"/>
    <property type="match status" value="1"/>
</dbReference>
<evidence type="ECO:0000259" key="2">
    <source>
        <dbReference type="PROSITE" id="PS51144"/>
    </source>
</evidence>
<feature type="chain" id="PRO_5034491699" evidence="1">
    <location>
        <begin position="20"/>
        <end position="303"/>
    </location>
</feature>
<name>A0A8H6R7X9_9PEZI</name>
<dbReference type="AlphaFoldDB" id="A0A8H6R7X9"/>
<dbReference type="EMBL" id="JABCIY010000241">
    <property type="protein sequence ID" value="KAF7186975.1"/>
    <property type="molecule type" value="Genomic_DNA"/>
</dbReference>
<dbReference type="InterPro" id="IPR023561">
    <property type="entry name" value="Carbonic_anhydrase_a-class"/>
</dbReference>
<dbReference type="InterPro" id="IPR001148">
    <property type="entry name" value="CA_dom"/>
</dbReference>
<evidence type="ECO:0000256" key="1">
    <source>
        <dbReference type="SAM" id="SignalP"/>
    </source>
</evidence>
<dbReference type="PROSITE" id="PS51144">
    <property type="entry name" value="ALPHA_CA_2"/>
    <property type="match status" value="1"/>
</dbReference>
<keyword evidence="4" id="KW-1185">Reference proteome</keyword>
<dbReference type="Gene3D" id="3.10.200.10">
    <property type="entry name" value="Alpha carbonic anhydrase"/>
    <property type="match status" value="1"/>
</dbReference>
<evidence type="ECO:0000313" key="4">
    <source>
        <dbReference type="Proteomes" id="UP000660729"/>
    </source>
</evidence>
<feature type="signal peptide" evidence="1">
    <location>
        <begin position="1"/>
        <end position="19"/>
    </location>
</feature>
<accession>A0A8H6R7X9</accession>
<keyword evidence="1" id="KW-0732">Signal</keyword>
<reference evidence="3" key="1">
    <citation type="submission" date="2020-04" db="EMBL/GenBank/DDBJ databases">
        <title>Draft genome resource of the tomato pathogen Pseudocercospora fuligena.</title>
        <authorList>
            <person name="Zaccaron A."/>
        </authorList>
    </citation>
    <scope>NUCLEOTIDE SEQUENCE</scope>
    <source>
        <strain evidence="3">PF001</strain>
    </source>
</reference>
<dbReference type="PANTHER" id="PTHR18952:SF274">
    <property type="entry name" value="ALPHA-CARBONIC ANHYDRASE DOMAIN-CONTAINING PROTEIN"/>
    <property type="match status" value="1"/>
</dbReference>
<feature type="domain" description="Alpha-carbonic anhydrase" evidence="2">
    <location>
        <begin position="56"/>
        <end position="303"/>
    </location>
</feature>
<evidence type="ECO:0000313" key="3">
    <source>
        <dbReference type="EMBL" id="KAF7186975.1"/>
    </source>
</evidence>
<sequence length="303" mass="34449">MFFAQSIAALAASAAVVSACAPELYKRDGHHPAHVKRHLARNFKRTNLPNPIEDTRGWTFDQSEEWNTLNQDWGYCFNGTQQSPIAITSSWGISKNHKPTFHYPSNLTGSFNIWDFGPQFTLDGRLSHHSMQAGSSHRRRMEVPNIEFEDNGKNESAYFKSWHTHAPAEHTIDGYRPKAELHFVHYDENANPRAVIGFLIDRHADAEPSPFFEALPKHANIFDNQTVSDIEIDLNQAIKEVGGYSNFFTYKGSLTTPPCYEGIRWFVGRDILYVNDAQMQDLLSVSTFSARPVNPIWLHAVNE</sequence>
<protein>
    <submittedName>
        <fullName evidence="3">Carbonic anhydrase</fullName>
    </submittedName>
</protein>
<organism evidence="3 4">
    <name type="scientific">Pseudocercospora fuligena</name>
    <dbReference type="NCBI Taxonomy" id="685502"/>
    <lineage>
        <taxon>Eukaryota</taxon>
        <taxon>Fungi</taxon>
        <taxon>Dikarya</taxon>
        <taxon>Ascomycota</taxon>
        <taxon>Pezizomycotina</taxon>
        <taxon>Dothideomycetes</taxon>
        <taxon>Dothideomycetidae</taxon>
        <taxon>Mycosphaerellales</taxon>
        <taxon>Mycosphaerellaceae</taxon>
        <taxon>Pseudocercospora</taxon>
    </lineage>
</organism>
<dbReference type="GO" id="GO:0004089">
    <property type="term" value="F:carbonate dehydratase activity"/>
    <property type="evidence" value="ECO:0007669"/>
    <property type="project" value="InterPro"/>
</dbReference>
<dbReference type="GO" id="GO:0008270">
    <property type="term" value="F:zinc ion binding"/>
    <property type="evidence" value="ECO:0007669"/>
    <property type="project" value="InterPro"/>
</dbReference>
<proteinExistence type="predicted"/>
<dbReference type="SUPFAM" id="SSF51069">
    <property type="entry name" value="Carbonic anhydrase"/>
    <property type="match status" value="1"/>
</dbReference>
<dbReference type="CDD" id="cd03124">
    <property type="entry name" value="alpha_CA_prokaryotic_like"/>
    <property type="match status" value="1"/>
</dbReference>